<dbReference type="PANTHER" id="PTHR46035">
    <property type="entry name" value="TETRATRICOPEPTIDE REPEAT PROTEIN 4"/>
    <property type="match status" value="1"/>
</dbReference>
<dbReference type="GO" id="GO:0030544">
    <property type="term" value="F:Hsp70 protein binding"/>
    <property type="evidence" value="ECO:0007669"/>
    <property type="project" value="TreeGrafter"/>
</dbReference>
<reference evidence="1 2" key="1">
    <citation type="submission" date="2018-11" db="EMBL/GenBank/DDBJ databases">
        <authorList>
            <consortium name="Pathogen Informatics"/>
        </authorList>
    </citation>
    <scope>NUCLEOTIDE SEQUENCE [LARGE SCALE GENOMIC DNA]</scope>
</reference>
<dbReference type="GO" id="GO:0006457">
    <property type="term" value="P:protein folding"/>
    <property type="evidence" value="ECO:0007669"/>
    <property type="project" value="TreeGrafter"/>
</dbReference>
<dbReference type="InterPro" id="IPR011990">
    <property type="entry name" value="TPR-like_helical_dom_sf"/>
</dbReference>
<dbReference type="SUPFAM" id="SSF48452">
    <property type="entry name" value="TPR-like"/>
    <property type="match status" value="1"/>
</dbReference>
<dbReference type="Gene3D" id="1.25.40.10">
    <property type="entry name" value="Tetratricopeptide repeat domain"/>
    <property type="match status" value="1"/>
</dbReference>
<dbReference type="EMBL" id="UYYB01032297">
    <property type="protein sequence ID" value="VDM73762.1"/>
    <property type="molecule type" value="Genomic_DNA"/>
</dbReference>
<evidence type="ECO:0000313" key="1">
    <source>
        <dbReference type="EMBL" id="VDM73762.1"/>
    </source>
</evidence>
<evidence type="ECO:0000313" key="2">
    <source>
        <dbReference type="Proteomes" id="UP000270094"/>
    </source>
</evidence>
<proteinExistence type="predicted"/>
<dbReference type="SMART" id="SM00028">
    <property type="entry name" value="TPR"/>
    <property type="match status" value="2"/>
</dbReference>
<organism evidence="1 2">
    <name type="scientific">Strongylus vulgaris</name>
    <name type="common">Blood worm</name>
    <dbReference type="NCBI Taxonomy" id="40348"/>
    <lineage>
        <taxon>Eukaryota</taxon>
        <taxon>Metazoa</taxon>
        <taxon>Ecdysozoa</taxon>
        <taxon>Nematoda</taxon>
        <taxon>Chromadorea</taxon>
        <taxon>Rhabditida</taxon>
        <taxon>Rhabditina</taxon>
        <taxon>Rhabditomorpha</taxon>
        <taxon>Strongyloidea</taxon>
        <taxon>Strongylidae</taxon>
        <taxon>Strongylus</taxon>
    </lineage>
</organism>
<protein>
    <recommendedName>
        <fullName evidence="3">Tetratricopeptide repeat protein</fullName>
    </recommendedName>
</protein>
<dbReference type="InterPro" id="IPR019734">
    <property type="entry name" value="TPR_rpt"/>
</dbReference>
<sequence>MDQAKRPKRPMTEEERAALAKKLDDDLEHFIEEMAAKKASEKVEKKPFDFDEWCKDIDQHPAFMTDLETGLKGNYADTIEALQALKYDEDDAEDKQLNAERHRKDGNKHFELKKYRWATDCYTEGIALNSIASYLLLDLFHLSYFAAIPAPSGLKQKCLDRKLNSVLHGNRAAAQKRIGNLRSAIKDCAMARKFDPTNLKAALRGAECLLELGYANQCIEWIESSKKTFAFAKETEEEGRHWFAFH</sequence>
<dbReference type="AlphaFoldDB" id="A0A3P7L2R5"/>
<dbReference type="GO" id="GO:0005829">
    <property type="term" value="C:cytosol"/>
    <property type="evidence" value="ECO:0007669"/>
    <property type="project" value="TreeGrafter"/>
</dbReference>
<dbReference type="Proteomes" id="UP000270094">
    <property type="component" value="Unassembled WGS sequence"/>
</dbReference>
<dbReference type="GO" id="GO:0051879">
    <property type="term" value="F:Hsp90 protein binding"/>
    <property type="evidence" value="ECO:0007669"/>
    <property type="project" value="TreeGrafter"/>
</dbReference>
<accession>A0A3P7L2R5</accession>
<evidence type="ECO:0008006" key="3">
    <source>
        <dbReference type="Google" id="ProtNLM"/>
    </source>
</evidence>
<dbReference type="GO" id="GO:0005634">
    <property type="term" value="C:nucleus"/>
    <property type="evidence" value="ECO:0007669"/>
    <property type="project" value="TreeGrafter"/>
</dbReference>
<name>A0A3P7L2R5_STRVU</name>
<dbReference type="PANTHER" id="PTHR46035:SF1">
    <property type="entry name" value="TETRATRICOPEPTIDE REPEAT PROTEIN 4"/>
    <property type="match status" value="1"/>
</dbReference>
<gene>
    <name evidence="1" type="ORF">SVUK_LOCUS8760</name>
</gene>
<keyword evidence="2" id="KW-1185">Reference proteome</keyword>
<dbReference type="OrthoDB" id="420195at2759"/>